<dbReference type="Pfam" id="PF00072">
    <property type="entry name" value="Response_reg"/>
    <property type="match status" value="1"/>
</dbReference>
<dbReference type="EMBL" id="CAMGYJ010000010">
    <property type="protein sequence ID" value="CAI0547004.1"/>
    <property type="molecule type" value="Genomic_DNA"/>
</dbReference>
<protein>
    <recommendedName>
        <fullName evidence="2">Response regulatory domain-containing protein</fullName>
    </recommendedName>
</protein>
<dbReference type="SUPFAM" id="SSF52172">
    <property type="entry name" value="CheY-like"/>
    <property type="match status" value="1"/>
</dbReference>
<name>A0AAV0QNB6_9ROSI</name>
<dbReference type="AlphaFoldDB" id="A0AAV0QNB6"/>
<feature type="non-terminal residue" evidence="3">
    <location>
        <position position="57"/>
    </location>
</feature>
<evidence type="ECO:0000256" key="1">
    <source>
        <dbReference type="PROSITE-ProRule" id="PRU00169"/>
    </source>
</evidence>
<reference evidence="3" key="1">
    <citation type="submission" date="2022-08" db="EMBL/GenBank/DDBJ databases">
        <authorList>
            <person name="Gutierrez-Valencia J."/>
        </authorList>
    </citation>
    <scope>NUCLEOTIDE SEQUENCE</scope>
</reference>
<dbReference type="Gene3D" id="3.40.50.2300">
    <property type="match status" value="1"/>
</dbReference>
<evidence type="ECO:0000259" key="2">
    <source>
        <dbReference type="PROSITE" id="PS50110"/>
    </source>
</evidence>
<organism evidence="3 4">
    <name type="scientific">Linum tenue</name>
    <dbReference type="NCBI Taxonomy" id="586396"/>
    <lineage>
        <taxon>Eukaryota</taxon>
        <taxon>Viridiplantae</taxon>
        <taxon>Streptophyta</taxon>
        <taxon>Embryophyta</taxon>
        <taxon>Tracheophyta</taxon>
        <taxon>Spermatophyta</taxon>
        <taxon>Magnoliopsida</taxon>
        <taxon>eudicotyledons</taxon>
        <taxon>Gunneridae</taxon>
        <taxon>Pentapetalae</taxon>
        <taxon>rosids</taxon>
        <taxon>fabids</taxon>
        <taxon>Malpighiales</taxon>
        <taxon>Linaceae</taxon>
        <taxon>Linum</taxon>
    </lineage>
</organism>
<sequence length="57" mass="6807">MRTLREENNYDMVVMSLHMQEVNGMEFQRQVVRELKIPVIVMSADDNQHLMLKTLED</sequence>
<dbReference type="InterPro" id="IPR011006">
    <property type="entry name" value="CheY-like_superfamily"/>
</dbReference>
<comment type="caution">
    <text evidence="1">Lacks conserved residue(s) required for the propagation of feature annotation.</text>
</comment>
<accession>A0AAV0QNB6</accession>
<dbReference type="PROSITE" id="PS50110">
    <property type="entry name" value="RESPONSE_REGULATORY"/>
    <property type="match status" value="1"/>
</dbReference>
<gene>
    <name evidence="3" type="ORF">LITE_LOCUS44193</name>
</gene>
<evidence type="ECO:0000313" key="4">
    <source>
        <dbReference type="Proteomes" id="UP001154282"/>
    </source>
</evidence>
<dbReference type="InterPro" id="IPR001789">
    <property type="entry name" value="Sig_transdc_resp-reg_receiver"/>
</dbReference>
<feature type="domain" description="Response regulatory" evidence="2">
    <location>
        <begin position="1"/>
        <end position="57"/>
    </location>
</feature>
<dbReference type="GO" id="GO:0000160">
    <property type="term" value="P:phosphorelay signal transduction system"/>
    <property type="evidence" value="ECO:0007669"/>
    <property type="project" value="InterPro"/>
</dbReference>
<dbReference type="Proteomes" id="UP001154282">
    <property type="component" value="Unassembled WGS sequence"/>
</dbReference>
<evidence type="ECO:0000313" key="3">
    <source>
        <dbReference type="EMBL" id="CAI0547004.1"/>
    </source>
</evidence>
<proteinExistence type="predicted"/>
<comment type="caution">
    <text evidence="3">The sequence shown here is derived from an EMBL/GenBank/DDBJ whole genome shotgun (WGS) entry which is preliminary data.</text>
</comment>
<keyword evidence="4" id="KW-1185">Reference proteome</keyword>